<accession>A0A2T2WGB9</accession>
<feature type="transmembrane region" description="Helical" evidence="1">
    <location>
        <begin position="173"/>
        <end position="191"/>
    </location>
</feature>
<gene>
    <name evidence="2" type="ORF">C7B45_11670</name>
</gene>
<evidence type="ECO:0000313" key="3">
    <source>
        <dbReference type="Proteomes" id="UP000241848"/>
    </source>
</evidence>
<protein>
    <recommendedName>
        <fullName evidence="4">Type II secretion system protein GspF domain-containing protein</fullName>
    </recommendedName>
</protein>
<evidence type="ECO:0000313" key="2">
    <source>
        <dbReference type="EMBL" id="PSR21273.1"/>
    </source>
</evidence>
<feature type="transmembrane region" description="Helical" evidence="1">
    <location>
        <begin position="7"/>
        <end position="27"/>
    </location>
</feature>
<reference evidence="2 3" key="1">
    <citation type="journal article" date="2014" name="BMC Genomics">
        <title>Comparison of environmental and isolate Sulfobacillus genomes reveals diverse carbon, sulfur, nitrogen, and hydrogen metabolisms.</title>
        <authorList>
            <person name="Justice N.B."/>
            <person name="Norman A."/>
            <person name="Brown C.T."/>
            <person name="Singh A."/>
            <person name="Thomas B.C."/>
            <person name="Banfield J.F."/>
        </authorList>
    </citation>
    <scope>NUCLEOTIDE SEQUENCE [LARGE SCALE GENOMIC DNA]</scope>
    <source>
        <strain evidence="2">AMDSBA3</strain>
    </source>
</reference>
<dbReference type="Proteomes" id="UP000241848">
    <property type="component" value="Unassembled WGS sequence"/>
</dbReference>
<keyword evidence="1" id="KW-0812">Transmembrane</keyword>
<evidence type="ECO:0008006" key="4">
    <source>
        <dbReference type="Google" id="ProtNLM"/>
    </source>
</evidence>
<organism evidence="2 3">
    <name type="scientific">Sulfobacillus acidophilus</name>
    <dbReference type="NCBI Taxonomy" id="53633"/>
    <lineage>
        <taxon>Bacteria</taxon>
        <taxon>Bacillati</taxon>
        <taxon>Bacillota</taxon>
        <taxon>Clostridia</taxon>
        <taxon>Eubacteriales</taxon>
        <taxon>Clostridiales Family XVII. Incertae Sedis</taxon>
        <taxon>Sulfobacillus</taxon>
    </lineage>
</organism>
<dbReference type="EMBL" id="PXYV01000038">
    <property type="protein sequence ID" value="PSR21273.1"/>
    <property type="molecule type" value="Genomic_DNA"/>
</dbReference>
<feature type="transmembrane region" description="Helical" evidence="1">
    <location>
        <begin position="39"/>
        <end position="57"/>
    </location>
</feature>
<sequence length="234" mass="25839">MTTQTVMAIAAGAAVYVWLQNLPWWTVAVGWGFGLTTENAAIMSADLLVGLGLAIYLKARDYEVKRDSDEQSALIFLLRLRQLLTVRGTLAGALEEMGYRVSRSGSDSGEEVIKDVADQYRVASLTFVSRVGTLIRRHGGSLQPLLDWAAESIQHMQSRRHARQLEEAAQRSTIIVLSLAPWGVIAIFRIMVPAFYRALTSSIIGYGALGLVGVTTFSVFVTLAYHMRKEAYLR</sequence>
<comment type="caution">
    <text evidence="2">The sequence shown here is derived from an EMBL/GenBank/DDBJ whole genome shotgun (WGS) entry which is preliminary data.</text>
</comment>
<dbReference type="AlphaFoldDB" id="A0A2T2WGB9"/>
<name>A0A2T2WGB9_9FIRM</name>
<keyword evidence="1" id="KW-1133">Transmembrane helix</keyword>
<keyword evidence="1" id="KW-0472">Membrane</keyword>
<evidence type="ECO:0000256" key="1">
    <source>
        <dbReference type="SAM" id="Phobius"/>
    </source>
</evidence>
<proteinExistence type="predicted"/>
<feature type="transmembrane region" description="Helical" evidence="1">
    <location>
        <begin position="203"/>
        <end position="225"/>
    </location>
</feature>